<dbReference type="PROSITE" id="PS00868">
    <property type="entry name" value="CYS_MET_METAB_PP"/>
    <property type="match status" value="1"/>
</dbReference>
<dbReference type="InterPro" id="IPR000277">
    <property type="entry name" value="Cys/Met-Metab_PyrdxlP-dep_enz"/>
</dbReference>
<organism evidence="7 8">
    <name type="scientific">Saccharopolyspora elongata</name>
    <dbReference type="NCBI Taxonomy" id="2530387"/>
    <lineage>
        <taxon>Bacteria</taxon>
        <taxon>Bacillati</taxon>
        <taxon>Actinomycetota</taxon>
        <taxon>Actinomycetes</taxon>
        <taxon>Pseudonocardiales</taxon>
        <taxon>Pseudonocardiaceae</taxon>
        <taxon>Saccharopolyspora</taxon>
    </lineage>
</organism>
<evidence type="ECO:0000313" key="8">
    <source>
        <dbReference type="Proteomes" id="UP000294947"/>
    </source>
</evidence>
<evidence type="ECO:0000256" key="5">
    <source>
        <dbReference type="RuleBase" id="RU362118"/>
    </source>
</evidence>
<dbReference type="EMBL" id="SMKW01000184">
    <property type="protein sequence ID" value="TDD32891.1"/>
    <property type="molecule type" value="Genomic_DNA"/>
</dbReference>
<feature type="modified residue" description="N6-(pyridoxal phosphate)lysine" evidence="4">
    <location>
        <position position="223"/>
    </location>
</feature>
<protein>
    <submittedName>
        <fullName evidence="7">PLP-dependent transferase</fullName>
    </submittedName>
</protein>
<gene>
    <name evidence="7" type="ORF">E1288_45995</name>
</gene>
<dbReference type="SUPFAM" id="SSF53383">
    <property type="entry name" value="PLP-dependent transferases"/>
    <property type="match status" value="1"/>
</dbReference>
<dbReference type="Proteomes" id="UP000294947">
    <property type="component" value="Unassembled WGS sequence"/>
</dbReference>
<reference evidence="7 8" key="1">
    <citation type="submission" date="2019-03" db="EMBL/GenBank/DDBJ databases">
        <title>Draft genome sequences of novel Actinobacteria.</title>
        <authorList>
            <person name="Sahin N."/>
            <person name="Ay H."/>
            <person name="Saygin H."/>
        </authorList>
    </citation>
    <scope>NUCLEOTIDE SEQUENCE [LARGE SCALE GENOMIC DNA]</scope>
    <source>
        <strain evidence="7 8">7K502</strain>
    </source>
</reference>
<dbReference type="InterPro" id="IPR015424">
    <property type="entry name" value="PyrdxlP-dep_Trfase"/>
</dbReference>
<dbReference type="GO" id="GO:0003962">
    <property type="term" value="F:cystathionine gamma-synthase activity"/>
    <property type="evidence" value="ECO:0007669"/>
    <property type="project" value="TreeGrafter"/>
</dbReference>
<dbReference type="Gene3D" id="3.90.1150.10">
    <property type="entry name" value="Aspartate Aminotransferase, domain 1"/>
    <property type="match status" value="1"/>
</dbReference>
<dbReference type="PANTHER" id="PTHR11808">
    <property type="entry name" value="TRANS-SULFURATION ENZYME FAMILY MEMBER"/>
    <property type="match status" value="1"/>
</dbReference>
<proteinExistence type="inferred from homology"/>
<keyword evidence="7" id="KW-0808">Transferase</keyword>
<sequence length="399" mass="42334">MADESPREAAAWELRPETVLIEEGRPEKDAGNPMNPPITLASNFRSQKGGKLGTEEDRDHGSNTGGVRGPRRYARTDGTATWAAFESVVGRLEGGSALAFSSGMAACAAVLETLPAGAKVLLPRDVYMGTRHLLEEGHELGRWRLEAVDLAQPDSLADHLDGADLLWVETPSNPLLEICDLRAITTTAHASGVQVVVDNTFATPLLQQPLSLGADFVVHSATKFMGGHSDLLMGITVTNDPAKQDALARRRSFAGATPGALESYLALRGIRTMGVRLAAAQASAHELAHRLTAHPAVKRVHYPGLPDDPGHKLAAEQMTGFGAVLSFELADATTADAACDAVQIIAFATSLGGVESTIERRAKHPGQEHVPAGLLRLSVGCEHVEDLWQDLLQAIPTTA</sequence>
<dbReference type="InterPro" id="IPR015421">
    <property type="entry name" value="PyrdxlP-dep_Trfase_major"/>
</dbReference>
<dbReference type="GO" id="GO:0005737">
    <property type="term" value="C:cytoplasm"/>
    <property type="evidence" value="ECO:0007669"/>
    <property type="project" value="TreeGrafter"/>
</dbReference>
<keyword evidence="8" id="KW-1185">Reference proteome</keyword>
<feature type="region of interest" description="Disordered" evidence="6">
    <location>
        <begin position="1"/>
        <end position="73"/>
    </location>
</feature>
<evidence type="ECO:0000256" key="6">
    <source>
        <dbReference type="SAM" id="MobiDB-lite"/>
    </source>
</evidence>
<dbReference type="GO" id="GO:0019346">
    <property type="term" value="P:transsulfuration"/>
    <property type="evidence" value="ECO:0007669"/>
    <property type="project" value="InterPro"/>
</dbReference>
<comment type="cofactor">
    <cofactor evidence="1 5">
        <name>pyridoxal 5'-phosphate</name>
        <dbReference type="ChEBI" id="CHEBI:597326"/>
    </cofactor>
</comment>
<dbReference type="GO" id="GO:0030170">
    <property type="term" value="F:pyridoxal phosphate binding"/>
    <property type="evidence" value="ECO:0007669"/>
    <property type="project" value="InterPro"/>
</dbReference>
<name>A0A4R4XNP1_9PSEU</name>
<evidence type="ECO:0000313" key="7">
    <source>
        <dbReference type="EMBL" id="TDD32891.1"/>
    </source>
</evidence>
<dbReference type="AlphaFoldDB" id="A0A4R4XNP1"/>
<dbReference type="InterPro" id="IPR054542">
    <property type="entry name" value="Cys_met_metab_PP"/>
</dbReference>
<dbReference type="InterPro" id="IPR015422">
    <property type="entry name" value="PyrdxlP-dep_Trfase_small"/>
</dbReference>
<dbReference type="Gene3D" id="3.40.640.10">
    <property type="entry name" value="Type I PLP-dependent aspartate aminotransferase-like (Major domain)"/>
    <property type="match status" value="1"/>
</dbReference>
<evidence type="ECO:0000256" key="4">
    <source>
        <dbReference type="PIRSR" id="PIRSR001434-2"/>
    </source>
</evidence>
<dbReference type="PANTHER" id="PTHR11808:SF15">
    <property type="entry name" value="CYSTATHIONINE GAMMA-LYASE"/>
    <property type="match status" value="1"/>
</dbReference>
<evidence type="ECO:0000256" key="2">
    <source>
        <dbReference type="ARBA" id="ARBA00009077"/>
    </source>
</evidence>
<evidence type="ECO:0000256" key="1">
    <source>
        <dbReference type="ARBA" id="ARBA00001933"/>
    </source>
</evidence>
<keyword evidence="3 4" id="KW-0663">Pyridoxal phosphate</keyword>
<dbReference type="OrthoDB" id="9805790at2"/>
<dbReference type="GO" id="GO:0004123">
    <property type="term" value="F:cystathionine gamma-lyase activity"/>
    <property type="evidence" value="ECO:0007669"/>
    <property type="project" value="TreeGrafter"/>
</dbReference>
<evidence type="ECO:0000256" key="3">
    <source>
        <dbReference type="ARBA" id="ARBA00022898"/>
    </source>
</evidence>
<comment type="caution">
    <text evidence="7">The sequence shown here is derived from an EMBL/GenBank/DDBJ whole genome shotgun (WGS) entry which is preliminary data.</text>
</comment>
<dbReference type="GO" id="GO:0019343">
    <property type="term" value="P:cysteine biosynthetic process via cystathionine"/>
    <property type="evidence" value="ECO:0007669"/>
    <property type="project" value="TreeGrafter"/>
</dbReference>
<dbReference type="PIRSF" id="PIRSF001434">
    <property type="entry name" value="CGS"/>
    <property type="match status" value="1"/>
</dbReference>
<accession>A0A4R4XNP1</accession>
<comment type="similarity">
    <text evidence="2 5">Belongs to the trans-sulfuration enzymes family.</text>
</comment>
<dbReference type="Pfam" id="PF01053">
    <property type="entry name" value="Cys_Met_Meta_PP"/>
    <property type="match status" value="1"/>
</dbReference>